<evidence type="ECO:0000313" key="1">
    <source>
        <dbReference type="EMBL" id="KAG4426428.1"/>
    </source>
</evidence>
<dbReference type="AlphaFoldDB" id="A0A8H8BWP0"/>
<keyword evidence="2" id="KW-1185">Reference proteome</keyword>
<organism evidence="1 2">
    <name type="scientific">Cadophora malorum</name>
    <dbReference type="NCBI Taxonomy" id="108018"/>
    <lineage>
        <taxon>Eukaryota</taxon>
        <taxon>Fungi</taxon>
        <taxon>Dikarya</taxon>
        <taxon>Ascomycota</taxon>
        <taxon>Pezizomycotina</taxon>
        <taxon>Leotiomycetes</taxon>
        <taxon>Helotiales</taxon>
        <taxon>Ploettnerulaceae</taxon>
        <taxon>Cadophora</taxon>
    </lineage>
</organism>
<gene>
    <name evidence="1" type="ORF">IFR04_000310</name>
</gene>
<name>A0A8H8BWP0_9HELO</name>
<accession>A0A8H8BWP0</accession>
<dbReference type="Proteomes" id="UP000664132">
    <property type="component" value="Unassembled WGS sequence"/>
</dbReference>
<reference evidence="1" key="1">
    <citation type="submission" date="2021-02" db="EMBL/GenBank/DDBJ databases">
        <title>Genome sequence Cadophora malorum strain M34.</title>
        <authorList>
            <person name="Stefanovic E."/>
            <person name="Vu D."/>
            <person name="Scully C."/>
            <person name="Dijksterhuis J."/>
            <person name="Roader J."/>
            <person name="Houbraken J."/>
        </authorList>
    </citation>
    <scope>NUCLEOTIDE SEQUENCE</scope>
    <source>
        <strain evidence="1">M34</strain>
    </source>
</reference>
<comment type="caution">
    <text evidence="1">The sequence shown here is derived from an EMBL/GenBank/DDBJ whole genome shotgun (WGS) entry which is preliminary data.</text>
</comment>
<evidence type="ECO:0000313" key="2">
    <source>
        <dbReference type="Proteomes" id="UP000664132"/>
    </source>
</evidence>
<dbReference type="EMBL" id="JAFJYH010000002">
    <property type="protein sequence ID" value="KAG4426428.1"/>
    <property type="molecule type" value="Genomic_DNA"/>
</dbReference>
<protein>
    <submittedName>
        <fullName evidence="1">Uncharacterized protein</fullName>
    </submittedName>
</protein>
<sequence length="57" mass="6405">MDTVVGEGYASLSLSDPILCKFIKAENARTALLVAWLTEGNDNRQMNSDIYQRSREL</sequence>
<proteinExistence type="predicted"/>